<dbReference type="OrthoDB" id="5296at2759"/>
<dbReference type="STRING" id="188477.A0A3S1BY04"/>
<dbReference type="PANTHER" id="PTHR43544:SF7">
    <property type="entry name" value="NADB-LER2"/>
    <property type="match status" value="1"/>
</dbReference>
<dbReference type="Pfam" id="PF00106">
    <property type="entry name" value="adh_short"/>
    <property type="match status" value="1"/>
</dbReference>
<dbReference type="PRINTS" id="PR00081">
    <property type="entry name" value="GDHRDH"/>
</dbReference>
<gene>
    <name evidence="3" type="ORF">EGW08_000513</name>
</gene>
<dbReference type="PANTHER" id="PTHR43544">
    <property type="entry name" value="SHORT-CHAIN DEHYDROGENASE/REDUCTASE"/>
    <property type="match status" value="1"/>
</dbReference>
<dbReference type="InterPro" id="IPR036291">
    <property type="entry name" value="NAD(P)-bd_dom_sf"/>
</dbReference>
<dbReference type="CDD" id="cd05325">
    <property type="entry name" value="carb_red_sniffer_like_SDR_c"/>
    <property type="match status" value="1"/>
</dbReference>
<evidence type="ECO:0008006" key="5">
    <source>
        <dbReference type="Google" id="ProtNLM"/>
    </source>
</evidence>
<keyword evidence="2" id="KW-0560">Oxidoreductase</keyword>
<dbReference type="Gene3D" id="3.40.50.720">
    <property type="entry name" value="NAD(P)-binding Rossmann-like Domain"/>
    <property type="match status" value="1"/>
</dbReference>
<evidence type="ECO:0000256" key="1">
    <source>
        <dbReference type="ARBA" id="ARBA00022857"/>
    </source>
</evidence>
<dbReference type="GO" id="GO:0005737">
    <property type="term" value="C:cytoplasm"/>
    <property type="evidence" value="ECO:0007669"/>
    <property type="project" value="TreeGrafter"/>
</dbReference>
<organism evidence="3 4">
    <name type="scientific">Elysia chlorotica</name>
    <name type="common">Eastern emerald elysia</name>
    <name type="synonym">Sea slug</name>
    <dbReference type="NCBI Taxonomy" id="188477"/>
    <lineage>
        <taxon>Eukaryota</taxon>
        <taxon>Metazoa</taxon>
        <taxon>Spiralia</taxon>
        <taxon>Lophotrochozoa</taxon>
        <taxon>Mollusca</taxon>
        <taxon>Gastropoda</taxon>
        <taxon>Heterobranchia</taxon>
        <taxon>Euthyneura</taxon>
        <taxon>Panpulmonata</taxon>
        <taxon>Sacoglossa</taxon>
        <taxon>Placobranchoidea</taxon>
        <taxon>Plakobranchidae</taxon>
        <taxon>Elysia</taxon>
    </lineage>
</organism>
<dbReference type="AlphaFoldDB" id="A0A3S1BY04"/>
<dbReference type="Proteomes" id="UP000271974">
    <property type="component" value="Unassembled WGS sequence"/>
</dbReference>
<protein>
    <recommendedName>
        <fullName evidence="5">C-factor</fullName>
    </recommendedName>
</protein>
<evidence type="ECO:0000313" key="3">
    <source>
        <dbReference type="EMBL" id="RUS91687.1"/>
    </source>
</evidence>
<dbReference type="SUPFAM" id="SSF51735">
    <property type="entry name" value="NAD(P)-binding Rossmann-fold domains"/>
    <property type="match status" value="1"/>
</dbReference>
<evidence type="ECO:0000256" key="2">
    <source>
        <dbReference type="ARBA" id="ARBA00023002"/>
    </source>
</evidence>
<reference evidence="3 4" key="1">
    <citation type="submission" date="2019-01" db="EMBL/GenBank/DDBJ databases">
        <title>A draft genome assembly of the solar-powered sea slug Elysia chlorotica.</title>
        <authorList>
            <person name="Cai H."/>
            <person name="Li Q."/>
            <person name="Fang X."/>
            <person name="Li J."/>
            <person name="Curtis N.E."/>
            <person name="Altenburger A."/>
            <person name="Shibata T."/>
            <person name="Feng M."/>
            <person name="Maeda T."/>
            <person name="Schwartz J.A."/>
            <person name="Shigenobu S."/>
            <person name="Lundholm N."/>
            <person name="Nishiyama T."/>
            <person name="Yang H."/>
            <person name="Hasebe M."/>
            <person name="Li S."/>
            <person name="Pierce S.K."/>
            <person name="Wang J."/>
        </authorList>
    </citation>
    <scope>NUCLEOTIDE SEQUENCE [LARGE SCALE GENOMIC DNA]</scope>
    <source>
        <strain evidence="3">EC2010</strain>
        <tissue evidence="3">Whole organism of an adult</tissue>
    </source>
</reference>
<dbReference type="GO" id="GO:0016491">
    <property type="term" value="F:oxidoreductase activity"/>
    <property type="evidence" value="ECO:0007669"/>
    <property type="project" value="UniProtKB-KW"/>
</dbReference>
<accession>A0A3S1BY04</accession>
<keyword evidence="4" id="KW-1185">Reference proteome</keyword>
<dbReference type="InterPro" id="IPR002347">
    <property type="entry name" value="SDR_fam"/>
</dbReference>
<proteinExistence type="predicted"/>
<dbReference type="InterPro" id="IPR051468">
    <property type="entry name" value="Fungal_SecMetab_SDRs"/>
</dbReference>
<keyword evidence="1" id="KW-0521">NADP</keyword>
<sequence>MALSVRSVLVTGASRGLGLEFIRQLVALPSAPELVIAACRDPASAANLQDIAKSHSSVKVIKLDVEKDEDIESAFKETQAFVGEKGLNLLINNAGLNEKADGGGIYKAAREVIQRHFDVNVTGPIMISQKFLPLIEMAASQKNSKELNSQAAIIMISSAMGSQGITFKEGRGISLHYKCSKSAVNMGMILMSRELQDAGIFVNSLHPGWVRTDMGGPNADLTLEESVVGCLKEISSAREETNGKLVSWKGEILPY</sequence>
<evidence type="ECO:0000313" key="4">
    <source>
        <dbReference type="Proteomes" id="UP000271974"/>
    </source>
</evidence>
<name>A0A3S1BY04_ELYCH</name>
<dbReference type="EMBL" id="RQTK01000007">
    <property type="protein sequence ID" value="RUS91687.1"/>
    <property type="molecule type" value="Genomic_DNA"/>
</dbReference>
<comment type="caution">
    <text evidence="3">The sequence shown here is derived from an EMBL/GenBank/DDBJ whole genome shotgun (WGS) entry which is preliminary data.</text>
</comment>